<dbReference type="InterPro" id="IPR017511">
    <property type="entry name" value="PQQ_mDH"/>
</dbReference>
<proteinExistence type="inferred from homology"/>
<dbReference type="Gene3D" id="2.140.10.10">
    <property type="entry name" value="Quinoprotein alcohol dehydrogenase-like superfamily"/>
    <property type="match status" value="2"/>
</dbReference>
<feature type="transmembrane region" description="Helical" evidence="5">
    <location>
        <begin position="17"/>
        <end position="39"/>
    </location>
</feature>
<evidence type="ECO:0000256" key="2">
    <source>
        <dbReference type="ARBA" id="ARBA00008156"/>
    </source>
</evidence>
<evidence type="ECO:0000256" key="1">
    <source>
        <dbReference type="ARBA" id="ARBA00001931"/>
    </source>
</evidence>
<keyword evidence="5" id="KW-0812">Transmembrane</keyword>
<dbReference type="CDD" id="cd10280">
    <property type="entry name" value="PQQ_mGDH"/>
    <property type="match status" value="1"/>
</dbReference>
<keyword evidence="5" id="KW-0472">Membrane</keyword>
<dbReference type="InterPro" id="IPR002372">
    <property type="entry name" value="PQQ_rpt_dom"/>
</dbReference>
<evidence type="ECO:0000313" key="8">
    <source>
        <dbReference type="Proteomes" id="UP001595724"/>
    </source>
</evidence>
<comment type="similarity">
    <text evidence="2">Belongs to the bacterial PQQ dehydrogenase family.</text>
</comment>
<dbReference type="SUPFAM" id="SSF50998">
    <property type="entry name" value="Quinoprotein alcohol dehydrogenase-like"/>
    <property type="match status" value="1"/>
</dbReference>
<protein>
    <submittedName>
        <fullName evidence="7">PQQ-binding-like beta-propeller repeat protein</fullName>
    </submittedName>
</protein>
<feature type="domain" description="Pyrrolo-quinoline quinone repeat" evidence="6">
    <location>
        <begin position="375"/>
        <end position="866"/>
    </location>
</feature>
<feature type="domain" description="Pyrrolo-quinoline quinone repeat" evidence="6">
    <location>
        <begin position="184"/>
        <end position="286"/>
    </location>
</feature>
<dbReference type="InterPro" id="IPR018391">
    <property type="entry name" value="PQQ_b-propeller_rpt"/>
</dbReference>
<keyword evidence="8" id="KW-1185">Reference proteome</keyword>
<dbReference type="SMART" id="SM00564">
    <property type="entry name" value="PQQ"/>
    <property type="match status" value="4"/>
</dbReference>
<dbReference type="PANTHER" id="PTHR32303">
    <property type="entry name" value="QUINOPROTEIN ALCOHOL DEHYDROGENASE (CYTOCHROME C)"/>
    <property type="match status" value="1"/>
</dbReference>
<dbReference type="EMBL" id="JBHRYF010000009">
    <property type="protein sequence ID" value="MFC3661065.1"/>
    <property type="molecule type" value="Genomic_DNA"/>
</dbReference>
<name>A0ABV7UVP8_9GAMM</name>
<feature type="region of interest" description="Disordered" evidence="4">
    <location>
        <begin position="293"/>
        <end position="330"/>
    </location>
</feature>
<gene>
    <name evidence="7" type="ORF">ACFOM9_13425</name>
</gene>
<evidence type="ECO:0000259" key="6">
    <source>
        <dbReference type="Pfam" id="PF01011"/>
    </source>
</evidence>
<evidence type="ECO:0000256" key="3">
    <source>
        <dbReference type="ARBA" id="ARBA00023002"/>
    </source>
</evidence>
<keyword evidence="5" id="KW-1133">Transmembrane helix</keyword>
<feature type="transmembrane region" description="Helical" evidence="5">
    <location>
        <begin position="123"/>
        <end position="144"/>
    </location>
</feature>
<evidence type="ECO:0000256" key="5">
    <source>
        <dbReference type="SAM" id="Phobius"/>
    </source>
</evidence>
<feature type="compositionally biased region" description="Low complexity" evidence="4">
    <location>
        <begin position="309"/>
        <end position="330"/>
    </location>
</feature>
<dbReference type="InterPro" id="IPR011047">
    <property type="entry name" value="Quinoprotein_ADH-like_sf"/>
</dbReference>
<keyword evidence="3" id="KW-0560">Oxidoreductase</keyword>
<dbReference type="Pfam" id="PF01011">
    <property type="entry name" value="PQQ"/>
    <property type="match status" value="2"/>
</dbReference>
<reference evidence="8" key="1">
    <citation type="journal article" date="2019" name="Int. J. Syst. Evol. Microbiol.">
        <title>The Global Catalogue of Microorganisms (GCM) 10K type strain sequencing project: providing services to taxonomists for standard genome sequencing and annotation.</title>
        <authorList>
            <consortium name="The Broad Institute Genomics Platform"/>
            <consortium name="The Broad Institute Genome Sequencing Center for Infectious Disease"/>
            <person name="Wu L."/>
            <person name="Ma J."/>
        </authorList>
    </citation>
    <scope>NUCLEOTIDE SEQUENCE [LARGE SCALE GENOMIC DNA]</scope>
    <source>
        <strain evidence="8">KCTC 42211</strain>
    </source>
</reference>
<feature type="region of interest" description="Disordered" evidence="4">
    <location>
        <begin position="725"/>
        <end position="745"/>
    </location>
</feature>
<evidence type="ECO:0000256" key="4">
    <source>
        <dbReference type="SAM" id="MobiDB-lite"/>
    </source>
</evidence>
<comment type="cofactor">
    <cofactor evidence="1">
        <name>pyrroloquinoline quinone</name>
        <dbReference type="ChEBI" id="CHEBI:58442"/>
    </cofactor>
</comment>
<accession>A0ABV7UVP8</accession>
<dbReference type="Proteomes" id="UP001595724">
    <property type="component" value="Unassembled WGS sequence"/>
</dbReference>
<comment type="caution">
    <text evidence="7">The sequence shown here is derived from an EMBL/GenBank/DDBJ whole genome shotgun (WGS) entry which is preliminary data.</text>
</comment>
<dbReference type="RefSeq" id="WP_386711763.1">
    <property type="nucleotide sequence ID" value="NZ_JBHRYF010000009.1"/>
</dbReference>
<organism evidence="7 8">
    <name type="scientific">Luteimonas notoginsengisoli</name>
    <dbReference type="NCBI Taxonomy" id="1578200"/>
    <lineage>
        <taxon>Bacteria</taxon>
        <taxon>Pseudomonadati</taxon>
        <taxon>Pseudomonadota</taxon>
        <taxon>Gammaproteobacteria</taxon>
        <taxon>Lysobacterales</taxon>
        <taxon>Lysobacteraceae</taxon>
        <taxon>Luteimonas</taxon>
    </lineage>
</organism>
<sequence length="892" mass="94852">MSTHFNDGHRRGRGWPLLVLGTITLLLGLVLAAGGAWLASLGGSWYYLLAGVGLVLAGVQLARRRVSGAWWFATVFVGTLAWTAWESGLSYWRWIPRFGLMVVLGFFVALLAPRLIGWRSRGWSRGLATLMAVVFVAAFALAFVPHGVVIADDAPATVASGSSDVRATPVAASQPAETPAATDWPAYGRSNAAQRYTPLDAINRDNVNQLERAWTYRTGDLPEKRWGAETTPLKIGDTLYLCSARNVLIALDAVTGKQRWRFDPKVPNEAIPYTAACRGVSYFDARIASTPASAASPAATPGALEGAEPAPTAGDPASAGPAGPATAGVEAAEARVDIGRGDVAATRAETTDAAATADAPDAMVTAAPTVPLAADAPCATRIIEGTLDARLIAVDARTGNPCADFGDSGQVDITVGMGEVSPGMVSITSAPVIVRGVVVTGHQVLDGQRRWAPSGVIQGFDAITGELRWAWDMMRPDRTGLPPAGETFTRGTPNMWTTASGDEQLGLVYLPMGNSAADYWSGLRRPVENEYATSLVALDVTTGKPAWHFQTVRKDVWDYDLGSTATLVDFPTAGGKVPALVLPSKQGDIYVLDRRTGKPLTEVGELKVPGGGVEPQERSPTQPYSLYHTLRRKDDLTERDMWGVTPIDQMACRIQFRKASYQGFYTPPTADRHSIEYPGYNGGSDWGGVAVDPQRGIIIANYNDMPNYNILVPRAEADRLGWAPRDELRGDQGGAEGAGDPQQGTPYAINVNAGWRMPTGLLCKQPPYGGIRAIDLASGKMLWDRPLGTARANGPFGIPSHLPIVIGTPNNGGSVITAGGLVFIAAATDDLIRAIDIDTGETVWQDVLPAGGQANPMVYEAGGREYLVIMAGGHHFMETPEGDYVIAYALPR</sequence>
<feature type="transmembrane region" description="Helical" evidence="5">
    <location>
        <begin position="91"/>
        <end position="111"/>
    </location>
</feature>
<evidence type="ECO:0000313" key="7">
    <source>
        <dbReference type="EMBL" id="MFC3661065.1"/>
    </source>
</evidence>
<dbReference type="PANTHER" id="PTHR32303:SF4">
    <property type="entry name" value="QUINOPROTEIN GLUCOSE DEHYDROGENASE"/>
    <property type="match status" value="1"/>
</dbReference>
<feature type="transmembrane region" description="Helical" evidence="5">
    <location>
        <begin position="45"/>
        <end position="62"/>
    </location>
</feature>
<feature type="transmembrane region" description="Helical" evidence="5">
    <location>
        <begin position="69"/>
        <end position="85"/>
    </location>
</feature>